<dbReference type="SMART" id="SM00980">
    <property type="entry name" value="THAP"/>
    <property type="match status" value="1"/>
</dbReference>
<reference evidence="8" key="1">
    <citation type="submission" date="2020-11" db="EMBL/GenBank/DDBJ databases">
        <authorList>
            <person name="Whiteford S."/>
        </authorList>
    </citation>
    <scope>NUCLEOTIDE SEQUENCE</scope>
</reference>
<comment type="caution">
    <text evidence="8">The sequence shown here is derived from an EMBL/GenBank/DDBJ whole genome shotgun (WGS) entry which is preliminary data.</text>
</comment>
<keyword evidence="3" id="KW-0862">Zinc</keyword>
<evidence type="ECO:0000256" key="6">
    <source>
        <dbReference type="SAM" id="Coils"/>
    </source>
</evidence>
<keyword evidence="1" id="KW-0479">Metal-binding</keyword>
<evidence type="ECO:0000256" key="3">
    <source>
        <dbReference type="ARBA" id="ARBA00022833"/>
    </source>
</evidence>
<proteinExistence type="predicted"/>
<name>A0A8S4D4E7_PLUXY</name>
<keyword evidence="2 5" id="KW-0863">Zinc-finger</keyword>
<dbReference type="EMBL" id="CAJHNJ030000002">
    <property type="protein sequence ID" value="CAG9090209.1"/>
    <property type="molecule type" value="Genomic_DNA"/>
</dbReference>
<evidence type="ECO:0000313" key="8">
    <source>
        <dbReference type="EMBL" id="CAG9090209.1"/>
    </source>
</evidence>
<gene>
    <name evidence="8" type="ORF">PLXY2_LOCUS774</name>
</gene>
<protein>
    <submittedName>
        <fullName evidence="8">(diamondback moth) hypothetical protein</fullName>
    </submittedName>
</protein>
<feature type="domain" description="THAP-type" evidence="7">
    <location>
        <begin position="1"/>
        <end position="80"/>
    </location>
</feature>
<evidence type="ECO:0000259" key="7">
    <source>
        <dbReference type="PROSITE" id="PS50950"/>
    </source>
</evidence>
<dbReference type="PROSITE" id="PS50950">
    <property type="entry name" value="ZF_THAP"/>
    <property type="match status" value="1"/>
</dbReference>
<dbReference type="SMART" id="SM00692">
    <property type="entry name" value="DM3"/>
    <property type="match status" value="1"/>
</dbReference>
<dbReference type="SUPFAM" id="SSF57716">
    <property type="entry name" value="Glucocorticoid receptor-like (DNA-binding domain)"/>
    <property type="match status" value="1"/>
</dbReference>
<dbReference type="InterPro" id="IPR006612">
    <property type="entry name" value="THAP_Znf"/>
</dbReference>
<keyword evidence="4 5" id="KW-0238">DNA-binding</keyword>
<dbReference type="PANTHER" id="PTHR46600:SF11">
    <property type="entry name" value="THAP DOMAIN-CONTAINING PROTEIN 10"/>
    <property type="match status" value="1"/>
</dbReference>
<dbReference type="AlphaFoldDB" id="A0A8S4D4E7"/>
<dbReference type="GO" id="GO:0008270">
    <property type="term" value="F:zinc ion binding"/>
    <property type="evidence" value="ECO:0007669"/>
    <property type="project" value="UniProtKB-KW"/>
</dbReference>
<dbReference type="Pfam" id="PF05485">
    <property type="entry name" value="THAP"/>
    <property type="match status" value="1"/>
</dbReference>
<dbReference type="Gene3D" id="6.20.210.20">
    <property type="entry name" value="THAP domain"/>
    <property type="match status" value="1"/>
</dbReference>
<evidence type="ECO:0000313" key="9">
    <source>
        <dbReference type="Proteomes" id="UP000653454"/>
    </source>
</evidence>
<evidence type="ECO:0000256" key="2">
    <source>
        <dbReference type="ARBA" id="ARBA00022771"/>
    </source>
</evidence>
<dbReference type="GO" id="GO:0043565">
    <property type="term" value="F:sequence-specific DNA binding"/>
    <property type="evidence" value="ECO:0007669"/>
    <property type="project" value="InterPro"/>
</dbReference>
<dbReference type="PANTHER" id="PTHR46600">
    <property type="entry name" value="THAP DOMAIN-CONTAINING"/>
    <property type="match status" value="1"/>
</dbReference>
<sequence length="252" mass="29080">MGGCSVLGCKRNSARPYHGLSFHSYPTEEETLKRWIYATGRTNWEPSKNSRICSAHFEEHCFNRSKKIVYLRPHACPTISIHTNMNLLKREIIPSDEEPQPKKIKPKTLTASKIEIEKLQLVNQELKSENQKLQSEIQNFKLKILAENKLEIHKLKLENAALKGENEIVENKVNKVKIIAAKRLRTLKAVRESNRRLVKKMTTSVNATNTTTTKLKSSTNIETENKDIVRRYLYKNNSTNETVLYTYKVQGV</sequence>
<keyword evidence="9" id="KW-1185">Reference proteome</keyword>
<evidence type="ECO:0000256" key="4">
    <source>
        <dbReference type="ARBA" id="ARBA00023125"/>
    </source>
</evidence>
<dbReference type="InterPro" id="IPR038441">
    <property type="entry name" value="THAP_Znf_sf"/>
</dbReference>
<evidence type="ECO:0000256" key="1">
    <source>
        <dbReference type="ARBA" id="ARBA00022723"/>
    </source>
</evidence>
<organism evidence="8 9">
    <name type="scientific">Plutella xylostella</name>
    <name type="common">Diamondback moth</name>
    <name type="synonym">Plutella maculipennis</name>
    <dbReference type="NCBI Taxonomy" id="51655"/>
    <lineage>
        <taxon>Eukaryota</taxon>
        <taxon>Metazoa</taxon>
        <taxon>Ecdysozoa</taxon>
        <taxon>Arthropoda</taxon>
        <taxon>Hexapoda</taxon>
        <taxon>Insecta</taxon>
        <taxon>Pterygota</taxon>
        <taxon>Neoptera</taxon>
        <taxon>Endopterygota</taxon>
        <taxon>Lepidoptera</taxon>
        <taxon>Glossata</taxon>
        <taxon>Ditrysia</taxon>
        <taxon>Yponomeutoidea</taxon>
        <taxon>Plutellidae</taxon>
        <taxon>Plutella</taxon>
    </lineage>
</organism>
<accession>A0A8S4D4E7</accession>
<keyword evidence="6" id="KW-0175">Coiled coil</keyword>
<evidence type="ECO:0000256" key="5">
    <source>
        <dbReference type="PROSITE-ProRule" id="PRU00309"/>
    </source>
</evidence>
<dbReference type="InterPro" id="IPR026516">
    <property type="entry name" value="THAP1/10"/>
</dbReference>
<feature type="coiled-coil region" evidence="6">
    <location>
        <begin position="109"/>
        <end position="172"/>
    </location>
</feature>
<dbReference type="Proteomes" id="UP000653454">
    <property type="component" value="Unassembled WGS sequence"/>
</dbReference>